<feature type="transmembrane region" description="Helical" evidence="8">
    <location>
        <begin position="29"/>
        <end position="49"/>
    </location>
</feature>
<dbReference type="InterPro" id="IPR002781">
    <property type="entry name" value="TM_pro_TauE-like"/>
</dbReference>
<protein>
    <recommendedName>
        <fullName evidence="8">Probable membrane transporter protein</fullName>
    </recommendedName>
</protein>
<evidence type="ECO:0000256" key="7">
    <source>
        <dbReference type="ARBA" id="ARBA00023136"/>
    </source>
</evidence>
<dbReference type="EMBL" id="JACHVC010000012">
    <property type="protein sequence ID" value="MBC2607330.1"/>
    <property type="molecule type" value="Genomic_DNA"/>
</dbReference>
<feature type="transmembrane region" description="Helical" evidence="8">
    <location>
        <begin position="190"/>
        <end position="220"/>
    </location>
</feature>
<feature type="transmembrane region" description="Helical" evidence="8">
    <location>
        <begin position="78"/>
        <end position="96"/>
    </location>
</feature>
<name>A0A7X1B7Z3_9BACT</name>
<feature type="transmembrane region" description="Helical" evidence="8">
    <location>
        <begin position="102"/>
        <end position="121"/>
    </location>
</feature>
<dbReference type="Pfam" id="PF01925">
    <property type="entry name" value="TauE"/>
    <property type="match status" value="1"/>
</dbReference>
<keyword evidence="6 8" id="KW-1133">Transmembrane helix</keyword>
<evidence type="ECO:0000256" key="8">
    <source>
        <dbReference type="RuleBase" id="RU363041"/>
    </source>
</evidence>
<evidence type="ECO:0000256" key="6">
    <source>
        <dbReference type="ARBA" id="ARBA00022989"/>
    </source>
</evidence>
<keyword evidence="7 8" id="KW-0472">Membrane</keyword>
<evidence type="ECO:0000256" key="5">
    <source>
        <dbReference type="ARBA" id="ARBA00022692"/>
    </source>
</evidence>
<keyword evidence="4 8" id="KW-1003">Cell membrane</keyword>
<keyword evidence="5 8" id="KW-0812">Transmembrane</keyword>
<dbReference type="PANTHER" id="PTHR30269:SF0">
    <property type="entry name" value="MEMBRANE TRANSPORTER PROTEIN YFCA-RELATED"/>
    <property type="match status" value="1"/>
</dbReference>
<comment type="subcellular location">
    <subcellularLocation>
        <location evidence="1 8">Cell membrane</location>
        <topology evidence="1 8">Multi-pass membrane protein</topology>
    </subcellularLocation>
</comment>
<organism evidence="9 10">
    <name type="scientific">Pelagicoccus albus</name>
    <dbReference type="NCBI Taxonomy" id="415222"/>
    <lineage>
        <taxon>Bacteria</taxon>
        <taxon>Pseudomonadati</taxon>
        <taxon>Verrucomicrobiota</taxon>
        <taxon>Opitutia</taxon>
        <taxon>Puniceicoccales</taxon>
        <taxon>Pelagicoccaceae</taxon>
        <taxon>Pelagicoccus</taxon>
    </lineage>
</organism>
<gene>
    <name evidence="9" type="ORF">H5P27_14860</name>
</gene>
<dbReference type="AlphaFoldDB" id="A0A7X1B7Z3"/>
<comment type="similarity">
    <text evidence="2 8">Belongs to the 4-toluene sulfonate uptake permease (TSUP) (TC 2.A.102) family.</text>
</comment>
<sequence>MESDFIFGLLLVLFLVAIAAGFIDTLAGGGGLIALPALLAVGIPPLAALGTNKLQGSVGTGTAAFLMFKTGRIQRADMLPLMGIAFLASASGSVAVQFVDVAVLELLIPIALVATAIFFIFSSASALGTSKSARRQTLFRRLAVPVIGAYDGMLGPGTGSFFSLAGVSLLGRDLPLATAGAKALNFATNIASLIVFLSYGKVVWVAGGVMILGQLLGAYLGSHCLFRINPNFLRLLVVGMCFAMLIRFGFTRDWW</sequence>
<dbReference type="GO" id="GO:0005886">
    <property type="term" value="C:plasma membrane"/>
    <property type="evidence" value="ECO:0007669"/>
    <property type="project" value="UniProtKB-SubCell"/>
</dbReference>
<evidence type="ECO:0000256" key="4">
    <source>
        <dbReference type="ARBA" id="ARBA00022475"/>
    </source>
</evidence>
<feature type="transmembrane region" description="Helical" evidence="8">
    <location>
        <begin position="232"/>
        <end position="250"/>
    </location>
</feature>
<comment type="caution">
    <text evidence="9">The sequence shown here is derived from an EMBL/GenBank/DDBJ whole genome shotgun (WGS) entry which is preliminary data.</text>
</comment>
<evidence type="ECO:0000313" key="10">
    <source>
        <dbReference type="Proteomes" id="UP000526501"/>
    </source>
</evidence>
<evidence type="ECO:0000256" key="1">
    <source>
        <dbReference type="ARBA" id="ARBA00004651"/>
    </source>
</evidence>
<keyword evidence="10" id="KW-1185">Reference proteome</keyword>
<evidence type="ECO:0000256" key="2">
    <source>
        <dbReference type="ARBA" id="ARBA00009142"/>
    </source>
</evidence>
<dbReference type="RefSeq" id="WP_185661179.1">
    <property type="nucleotide sequence ID" value="NZ_CAWPOO010000012.1"/>
</dbReference>
<keyword evidence="3" id="KW-0813">Transport</keyword>
<dbReference type="InterPro" id="IPR052017">
    <property type="entry name" value="TSUP"/>
</dbReference>
<accession>A0A7X1B7Z3</accession>
<proteinExistence type="inferred from homology"/>
<dbReference type="PANTHER" id="PTHR30269">
    <property type="entry name" value="TRANSMEMBRANE PROTEIN YFCA"/>
    <property type="match status" value="1"/>
</dbReference>
<reference evidence="9 10" key="1">
    <citation type="submission" date="2020-07" db="EMBL/GenBank/DDBJ databases">
        <authorList>
            <person name="Feng X."/>
        </authorList>
    </citation>
    <scope>NUCLEOTIDE SEQUENCE [LARGE SCALE GENOMIC DNA]</scope>
    <source>
        <strain evidence="9 10">JCM23202</strain>
    </source>
</reference>
<dbReference type="Proteomes" id="UP000526501">
    <property type="component" value="Unassembled WGS sequence"/>
</dbReference>
<evidence type="ECO:0000256" key="3">
    <source>
        <dbReference type="ARBA" id="ARBA00022448"/>
    </source>
</evidence>
<evidence type="ECO:0000313" key="9">
    <source>
        <dbReference type="EMBL" id="MBC2607330.1"/>
    </source>
</evidence>